<sequence length="279" mass="30820">MNPTCTATRPAVAAPAPPRRTTLRPARDVTAPGARVAALYRTRITHLRRHPVQHYFERSSYSWFVDLDALPRVPRWLRPFARFEARDHLWAAGDADTLRGRVDAFLESKGIDLPGGRITALMQPRVMGFAFNPLTLFWCHDANGVLRCVVAEVQNPRGERHAYLVPPSGDDHPAIVDKRFPTSTVDGVGGHYLVRAPEPADRLDIKISSHRGDTPAFVATVRGDLRPATSRQIVALQLLAPAAPLMDALSMRIQGAMLRLKGVPVGARPSRRSTLRCAQ</sequence>
<dbReference type="InterPro" id="IPR010775">
    <property type="entry name" value="DUF1365"/>
</dbReference>
<protein>
    <recommendedName>
        <fullName evidence="4">DUF1365 domain-containing protein</fullName>
    </recommendedName>
</protein>
<evidence type="ECO:0000313" key="3">
    <source>
        <dbReference type="Proteomes" id="UP000252008"/>
    </source>
</evidence>
<evidence type="ECO:0000256" key="1">
    <source>
        <dbReference type="SAM" id="MobiDB-lite"/>
    </source>
</evidence>
<dbReference type="PANTHER" id="PTHR33973">
    <property type="entry name" value="OS07G0153300 PROTEIN"/>
    <property type="match status" value="1"/>
</dbReference>
<feature type="region of interest" description="Disordered" evidence="1">
    <location>
        <begin position="1"/>
        <end position="24"/>
    </location>
</feature>
<dbReference type="AlphaFoldDB" id="A0A375YS08"/>
<proteinExistence type="predicted"/>
<accession>A0A375YS08</accession>
<name>A0A375YS08_MYCPF</name>
<evidence type="ECO:0008006" key="4">
    <source>
        <dbReference type="Google" id="ProtNLM"/>
    </source>
</evidence>
<keyword evidence="3" id="KW-1185">Reference proteome</keyword>
<reference evidence="2 3" key="1">
    <citation type="submission" date="2018-05" db="EMBL/GenBank/DDBJ databases">
        <authorList>
            <consortium name="IHU Genomes"/>
        </authorList>
    </citation>
    <scope>NUCLEOTIDE SEQUENCE [LARGE SCALE GENOMIC DNA]</scope>
    <source>
        <strain evidence="2 3">P7335</strain>
    </source>
</reference>
<dbReference type="Proteomes" id="UP000252008">
    <property type="component" value="Unassembled WGS sequence"/>
</dbReference>
<organism evidence="2 3">
    <name type="scientific">Mycolicibacterium parafortuitum</name>
    <name type="common">Mycobacterium parafortuitum</name>
    <dbReference type="NCBI Taxonomy" id="39692"/>
    <lineage>
        <taxon>Bacteria</taxon>
        <taxon>Bacillati</taxon>
        <taxon>Actinomycetota</taxon>
        <taxon>Actinomycetes</taxon>
        <taxon>Mycobacteriales</taxon>
        <taxon>Mycobacteriaceae</taxon>
        <taxon>Mycolicibacterium</taxon>
    </lineage>
</organism>
<evidence type="ECO:0000313" key="2">
    <source>
        <dbReference type="EMBL" id="SRX83873.1"/>
    </source>
</evidence>
<dbReference type="Pfam" id="PF07103">
    <property type="entry name" value="DUF1365"/>
    <property type="match status" value="1"/>
</dbReference>
<dbReference type="STRING" id="39692.BST38_17625"/>
<dbReference type="EMBL" id="UEGS01000001">
    <property type="protein sequence ID" value="SRX83873.1"/>
    <property type="molecule type" value="Genomic_DNA"/>
</dbReference>
<dbReference type="PANTHER" id="PTHR33973:SF4">
    <property type="entry name" value="OS07G0153300 PROTEIN"/>
    <property type="match status" value="1"/>
</dbReference>
<gene>
    <name evidence="2" type="ORF">MPP7335_05657</name>
</gene>
<dbReference type="RefSeq" id="WP_083144649.1">
    <property type="nucleotide sequence ID" value="NZ_MVID01000016.1"/>
</dbReference>